<keyword evidence="1" id="KW-1133">Transmembrane helix</keyword>
<dbReference type="Proteomes" id="UP000198844">
    <property type="component" value="Unassembled WGS sequence"/>
</dbReference>
<dbReference type="AlphaFoldDB" id="A0A1I7EED8"/>
<keyword evidence="1" id="KW-0812">Transmembrane</keyword>
<feature type="transmembrane region" description="Helical" evidence="1">
    <location>
        <begin position="20"/>
        <end position="42"/>
    </location>
</feature>
<evidence type="ECO:0000256" key="1">
    <source>
        <dbReference type="SAM" id="Phobius"/>
    </source>
</evidence>
<sequence>MIISAWHVVWAAITQTVTQMGMTLLGISASIIVLIVGLVIVFKRDGMTAVRVHWKKNIVVVLLPICAIWGGVVIYNVVEMIYSDHVRERNALERLATALESSNDLFKDAEIEWDGRGDVTFVFTALRSGDDLHVYLDLRQGSNVLGESYLFGGQPSKQPRVEIGTISHFVRDERLKVTLAAVSHVEGGQMVFQWGAKKYQNYAVGVNYGDYIGRIVAVEKSGPKEYHSYFVVVPRTFFDEKSNSAVLGPAFIVGPSVLRVIKNWDAT</sequence>
<reference evidence="2 3" key="1">
    <citation type="submission" date="2016-10" db="EMBL/GenBank/DDBJ databases">
        <authorList>
            <person name="de Groot N.N."/>
        </authorList>
    </citation>
    <scope>NUCLEOTIDE SEQUENCE [LARGE SCALE GENOMIC DNA]</scope>
    <source>
        <strain evidence="2 3">LMG 27731</strain>
    </source>
</reference>
<evidence type="ECO:0000313" key="2">
    <source>
        <dbReference type="EMBL" id="SFU22300.1"/>
    </source>
</evidence>
<organism evidence="2 3">
    <name type="scientific">Paraburkholderia aspalathi</name>
    <dbReference type="NCBI Taxonomy" id="1324617"/>
    <lineage>
        <taxon>Bacteria</taxon>
        <taxon>Pseudomonadati</taxon>
        <taxon>Pseudomonadota</taxon>
        <taxon>Betaproteobacteria</taxon>
        <taxon>Burkholderiales</taxon>
        <taxon>Burkholderiaceae</taxon>
        <taxon>Paraburkholderia</taxon>
    </lineage>
</organism>
<gene>
    <name evidence="2" type="ORF">SAMN05192563_10184</name>
</gene>
<accession>A0A1I7EED8</accession>
<feature type="transmembrane region" description="Helical" evidence="1">
    <location>
        <begin position="58"/>
        <end position="78"/>
    </location>
</feature>
<evidence type="ECO:0000313" key="3">
    <source>
        <dbReference type="Proteomes" id="UP000198844"/>
    </source>
</evidence>
<dbReference type="RefSeq" id="WP_093639311.1">
    <property type="nucleotide sequence ID" value="NZ_FPBH01000018.1"/>
</dbReference>
<keyword evidence="1" id="KW-0472">Membrane</keyword>
<dbReference type="EMBL" id="FPBH01000018">
    <property type="protein sequence ID" value="SFU22300.1"/>
    <property type="molecule type" value="Genomic_DNA"/>
</dbReference>
<proteinExistence type="predicted"/>
<name>A0A1I7EED8_9BURK</name>
<protein>
    <submittedName>
        <fullName evidence="2">Uncharacterized protein</fullName>
    </submittedName>
</protein>